<proteinExistence type="predicted"/>
<accession>A0A383F1M9</accession>
<organism evidence="1">
    <name type="scientific">marine metagenome</name>
    <dbReference type="NCBI Taxonomy" id="408172"/>
    <lineage>
        <taxon>unclassified sequences</taxon>
        <taxon>metagenomes</taxon>
        <taxon>ecological metagenomes</taxon>
    </lineage>
</organism>
<dbReference type="AlphaFoldDB" id="A0A383F1M9"/>
<dbReference type="EMBL" id="UINC01230825">
    <property type="protein sequence ID" value="SVE63112.1"/>
    <property type="molecule type" value="Genomic_DNA"/>
</dbReference>
<name>A0A383F1M9_9ZZZZ</name>
<feature type="non-terminal residue" evidence="1">
    <location>
        <position position="24"/>
    </location>
</feature>
<evidence type="ECO:0000313" key="1">
    <source>
        <dbReference type="EMBL" id="SVE63112.1"/>
    </source>
</evidence>
<sequence length="24" mass="2640">MHFLINGDVQPMRSLISMPLPGEG</sequence>
<gene>
    <name evidence="1" type="ORF">METZ01_LOCUS515966</name>
</gene>
<protein>
    <submittedName>
        <fullName evidence="1">Uncharacterized protein</fullName>
    </submittedName>
</protein>
<reference evidence="1" key="1">
    <citation type="submission" date="2018-05" db="EMBL/GenBank/DDBJ databases">
        <authorList>
            <person name="Lanie J.A."/>
            <person name="Ng W.-L."/>
            <person name="Kazmierczak K.M."/>
            <person name="Andrzejewski T.M."/>
            <person name="Davidsen T.M."/>
            <person name="Wayne K.J."/>
            <person name="Tettelin H."/>
            <person name="Glass J.I."/>
            <person name="Rusch D."/>
            <person name="Podicherti R."/>
            <person name="Tsui H.-C.T."/>
            <person name="Winkler M.E."/>
        </authorList>
    </citation>
    <scope>NUCLEOTIDE SEQUENCE</scope>
</reference>